<dbReference type="PANTHER" id="PTHR33452:SF1">
    <property type="entry name" value="INNER MEMBRANE PROTEIN YPHA-RELATED"/>
    <property type="match status" value="1"/>
</dbReference>
<evidence type="ECO:0000256" key="4">
    <source>
        <dbReference type="ARBA" id="ARBA00022692"/>
    </source>
</evidence>
<feature type="transmembrane region" description="Helical" evidence="7">
    <location>
        <begin position="70"/>
        <end position="91"/>
    </location>
</feature>
<keyword evidence="5 7" id="KW-1133">Transmembrane helix</keyword>
<keyword evidence="4 7" id="KW-0812">Transmembrane</keyword>
<evidence type="ECO:0000256" key="3">
    <source>
        <dbReference type="ARBA" id="ARBA00022475"/>
    </source>
</evidence>
<evidence type="ECO:0000256" key="6">
    <source>
        <dbReference type="ARBA" id="ARBA00023136"/>
    </source>
</evidence>
<dbReference type="InterPro" id="IPR051907">
    <property type="entry name" value="DoxX-like_oxidoreductase"/>
</dbReference>
<comment type="similarity">
    <text evidence="2">Belongs to the DoxX family.</text>
</comment>
<dbReference type="EMBL" id="AP022612">
    <property type="protein sequence ID" value="BBZ32222.1"/>
    <property type="molecule type" value="Genomic_DNA"/>
</dbReference>
<dbReference type="InterPro" id="IPR032808">
    <property type="entry name" value="DoxX"/>
</dbReference>
<protein>
    <recommendedName>
        <fullName evidence="10">DoxX family protein</fullName>
    </recommendedName>
</protein>
<feature type="transmembrane region" description="Helical" evidence="7">
    <location>
        <begin position="129"/>
        <end position="149"/>
    </location>
</feature>
<dbReference type="AlphaFoldDB" id="A0A7I7XTE8"/>
<organism evidence="8 9">
    <name type="scientific">Mycolicibacterium confluentis</name>
    <dbReference type="NCBI Taxonomy" id="28047"/>
    <lineage>
        <taxon>Bacteria</taxon>
        <taxon>Bacillati</taxon>
        <taxon>Actinomycetota</taxon>
        <taxon>Actinomycetes</taxon>
        <taxon>Mycobacteriales</taxon>
        <taxon>Mycobacteriaceae</taxon>
        <taxon>Mycolicibacterium</taxon>
    </lineage>
</organism>
<dbReference type="Pfam" id="PF07681">
    <property type="entry name" value="DoxX"/>
    <property type="match status" value="1"/>
</dbReference>
<reference evidence="8" key="1">
    <citation type="journal article" date="2019" name="Emerg. Microbes Infect.">
        <title>Comprehensive subspecies identification of 175 nontuberculous mycobacteria species based on 7547 genomic profiles.</title>
        <authorList>
            <person name="Matsumoto Y."/>
            <person name="Kinjo T."/>
            <person name="Motooka D."/>
            <person name="Nabeya D."/>
            <person name="Jung N."/>
            <person name="Uechi K."/>
            <person name="Horii T."/>
            <person name="Iida T."/>
            <person name="Fujita J."/>
            <person name="Nakamura S."/>
        </authorList>
    </citation>
    <scope>NUCLEOTIDE SEQUENCE [LARGE SCALE GENOMIC DNA]</scope>
    <source>
        <strain evidence="8">JCM 13671</strain>
    </source>
</reference>
<accession>A0A7I7XTE8</accession>
<keyword evidence="6 7" id="KW-0472">Membrane</keyword>
<evidence type="ECO:0000256" key="5">
    <source>
        <dbReference type="ARBA" id="ARBA00022989"/>
    </source>
</evidence>
<dbReference type="GO" id="GO:0005886">
    <property type="term" value="C:plasma membrane"/>
    <property type="evidence" value="ECO:0007669"/>
    <property type="project" value="UniProtKB-SubCell"/>
</dbReference>
<sequence>MGLLVLRFAVGAAILQAGLLKAFDFQMVVDSMEQSGWRMPQLAAFMVTAAETLGGVGLLLGIVTPLAAMAVIAAMIDAWAVNVAGAAFWSAPFNLPFMIGLGAVALLLTGAGVYSIDERLWGRATWPRLVSVTLLVAAIAAAVITWVALNGTNPIHFTAPAA</sequence>
<evidence type="ECO:0000313" key="8">
    <source>
        <dbReference type="EMBL" id="BBZ32222.1"/>
    </source>
</evidence>
<feature type="transmembrane region" description="Helical" evidence="7">
    <location>
        <begin position="42"/>
        <end position="63"/>
    </location>
</feature>
<feature type="transmembrane region" description="Helical" evidence="7">
    <location>
        <begin position="97"/>
        <end position="117"/>
    </location>
</feature>
<evidence type="ECO:0000256" key="7">
    <source>
        <dbReference type="SAM" id="Phobius"/>
    </source>
</evidence>
<comment type="subcellular location">
    <subcellularLocation>
        <location evidence="1">Cell membrane</location>
        <topology evidence="1">Multi-pass membrane protein</topology>
    </subcellularLocation>
</comment>
<reference evidence="8" key="2">
    <citation type="submission" date="2020-02" db="EMBL/GenBank/DDBJ databases">
        <authorList>
            <person name="Matsumoto Y."/>
            <person name="Motooka D."/>
            <person name="Nakamura S."/>
        </authorList>
    </citation>
    <scope>NUCLEOTIDE SEQUENCE</scope>
    <source>
        <strain evidence="8">JCM 13671</strain>
    </source>
</reference>
<dbReference type="PANTHER" id="PTHR33452">
    <property type="entry name" value="OXIDOREDUCTASE CATD-RELATED"/>
    <property type="match status" value="1"/>
</dbReference>
<keyword evidence="3" id="KW-1003">Cell membrane</keyword>
<name>A0A7I7XTE8_9MYCO</name>
<proteinExistence type="inferred from homology"/>
<evidence type="ECO:0000256" key="2">
    <source>
        <dbReference type="ARBA" id="ARBA00006679"/>
    </source>
</evidence>
<evidence type="ECO:0000313" key="9">
    <source>
        <dbReference type="Proteomes" id="UP000466931"/>
    </source>
</evidence>
<evidence type="ECO:0000256" key="1">
    <source>
        <dbReference type="ARBA" id="ARBA00004651"/>
    </source>
</evidence>
<gene>
    <name evidence="8" type="ORF">MCNF_08270</name>
</gene>
<dbReference type="Proteomes" id="UP000466931">
    <property type="component" value="Chromosome"/>
</dbReference>
<keyword evidence="9" id="KW-1185">Reference proteome</keyword>
<evidence type="ECO:0008006" key="10">
    <source>
        <dbReference type="Google" id="ProtNLM"/>
    </source>
</evidence>